<dbReference type="SMART" id="SM00854">
    <property type="entry name" value="PGA_cap"/>
    <property type="match status" value="1"/>
</dbReference>
<comment type="similarity">
    <text evidence="1">Belongs to the CapA family.</text>
</comment>
<dbReference type="InterPro" id="IPR052169">
    <property type="entry name" value="CW_Biosynth-Accessory"/>
</dbReference>
<dbReference type="PANTHER" id="PTHR33393">
    <property type="entry name" value="POLYGLUTAMINE SYNTHESIS ACCESSORY PROTEIN RV0574C-RELATED"/>
    <property type="match status" value="1"/>
</dbReference>
<dbReference type="RefSeq" id="WP_066383675.1">
    <property type="nucleotide sequence ID" value="NZ_LTAZ01000007.1"/>
</dbReference>
<organism evidence="3 4">
    <name type="scientific">Halalkalicoccus paucihalophilus</name>
    <dbReference type="NCBI Taxonomy" id="1008153"/>
    <lineage>
        <taxon>Archaea</taxon>
        <taxon>Methanobacteriati</taxon>
        <taxon>Methanobacteriota</taxon>
        <taxon>Stenosarchaea group</taxon>
        <taxon>Halobacteria</taxon>
        <taxon>Halobacteriales</taxon>
        <taxon>Halococcaceae</taxon>
        <taxon>Halalkalicoccus</taxon>
    </lineage>
</organism>
<dbReference type="PANTHER" id="PTHR33393:SF11">
    <property type="entry name" value="POLYGLUTAMINE SYNTHESIS ACCESSORY PROTEIN RV0574C-RELATED"/>
    <property type="match status" value="1"/>
</dbReference>
<evidence type="ECO:0000313" key="4">
    <source>
        <dbReference type="Proteomes" id="UP000075321"/>
    </source>
</evidence>
<evidence type="ECO:0000259" key="2">
    <source>
        <dbReference type="SMART" id="SM00854"/>
    </source>
</evidence>
<dbReference type="InterPro" id="IPR029052">
    <property type="entry name" value="Metallo-depent_PP-like"/>
</dbReference>
<reference evidence="3 4" key="1">
    <citation type="submission" date="2016-02" db="EMBL/GenBank/DDBJ databases">
        <title>Genome sequence of Halalkalicoccus paucihalophilus DSM 24557.</title>
        <authorList>
            <person name="Poehlein A."/>
            <person name="Daniel R."/>
        </authorList>
    </citation>
    <scope>NUCLEOTIDE SEQUENCE [LARGE SCALE GENOMIC DNA]</scope>
    <source>
        <strain evidence="3 4">DSM 24557</strain>
    </source>
</reference>
<dbReference type="Gene3D" id="3.60.21.10">
    <property type="match status" value="1"/>
</dbReference>
<dbReference type="InterPro" id="IPR019079">
    <property type="entry name" value="Capsule_synth_CapA"/>
</dbReference>
<comment type="caution">
    <text evidence="3">The sequence shown here is derived from an EMBL/GenBank/DDBJ whole genome shotgun (WGS) entry which is preliminary data.</text>
</comment>
<keyword evidence="4" id="KW-1185">Reference proteome</keyword>
<name>A0A151ACC4_9EURY</name>
<dbReference type="AlphaFoldDB" id="A0A151ACC4"/>
<protein>
    <submittedName>
        <fullName evidence="3">Bacterial capsule synthesis protein PGA_cap</fullName>
    </submittedName>
</protein>
<accession>A0A151ACC4</accession>
<gene>
    <name evidence="3" type="ORF">HAPAU_28200</name>
</gene>
<sequence length="439" mass="48132">MCGATDDRLQLSEAGGETWSLYVAGDCVYDRPPTPSTIGESLADHVASNDVSILNLEAPIPADDSIPKAGPRKESHPDVPALLAETGFDTVTLANNHTMDHGLGGLSNTVDACAAAGLDTLGVGTDITDALTPQYRTVNGTEIAIVNACEREFGVATEREPGTAWIGHPDAPRVIERANDRADAVILIAHGGVEFVPLPPTQWQRRLRRLSDAGADLVVAHHPHVPQGWERHEGTPIFYSLGNFLFNHTARPKAEWGLSLEISFDGPTPASARLLLTEETDAGVDLLDDESRREERLAHLHRLSGIIADPDEYAAHWQEIATRIFNQRYSGWLRRAAGGNPVALVRQPRQHLTQDGLWDGDARQDELLTLLNVVRNSSHRSVMETALAVETGTVPDLRTPEVERRVRELLSWTEDQAVYDRPSLIERTANGLLDRFSDR</sequence>
<proteinExistence type="inferred from homology"/>
<dbReference type="SUPFAM" id="SSF56300">
    <property type="entry name" value="Metallo-dependent phosphatases"/>
    <property type="match status" value="1"/>
</dbReference>
<dbReference type="CDD" id="cd07381">
    <property type="entry name" value="MPP_CapA"/>
    <property type="match status" value="1"/>
</dbReference>
<dbReference type="PATRIC" id="fig|1008153.3.peg.2882"/>
<dbReference type="EMBL" id="LTAZ01000007">
    <property type="protein sequence ID" value="KYH25234.1"/>
    <property type="molecule type" value="Genomic_DNA"/>
</dbReference>
<evidence type="ECO:0000313" key="3">
    <source>
        <dbReference type="EMBL" id="KYH25234.1"/>
    </source>
</evidence>
<dbReference type="Pfam" id="PF09587">
    <property type="entry name" value="PGA_cap"/>
    <property type="match status" value="1"/>
</dbReference>
<dbReference type="Proteomes" id="UP000075321">
    <property type="component" value="Unassembled WGS sequence"/>
</dbReference>
<dbReference type="OrthoDB" id="199819at2157"/>
<feature type="domain" description="Capsule synthesis protein CapA" evidence="2">
    <location>
        <begin position="20"/>
        <end position="248"/>
    </location>
</feature>
<evidence type="ECO:0000256" key="1">
    <source>
        <dbReference type="ARBA" id="ARBA00005662"/>
    </source>
</evidence>